<keyword evidence="3" id="KW-1185">Reference proteome</keyword>
<evidence type="ECO:0000313" key="3">
    <source>
        <dbReference type="Proteomes" id="UP000298588"/>
    </source>
</evidence>
<dbReference type="EMBL" id="CP039865">
    <property type="protein sequence ID" value="QCK84527.1"/>
    <property type="molecule type" value="Genomic_DNA"/>
</dbReference>
<dbReference type="KEGG" id="paqt:E8L99_01340"/>
<gene>
    <name evidence="2" type="ORF">E8L99_01340</name>
</gene>
<evidence type="ECO:0000256" key="1">
    <source>
        <dbReference type="SAM" id="MobiDB-lite"/>
    </source>
</evidence>
<proteinExistence type="predicted"/>
<dbReference type="RefSeq" id="WP_137097862.1">
    <property type="nucleotide sequence ID" value="NZ_CP039865.1"/>
</dbReference>
<name>A0A4D7QGJ8_9HYPH</name>
<accession>A0A4D7QGJ8</accession>
<dbReference type="OrthoDB" id="8452707at2"/>
<feature type="region of interest" description="Disordered" evidence="1">
    <location>
        <begin position="112"/>
        <end position="132"/>
    </location>
</feature>
<dbReference type="AlphaFoldDB" id="A0A4D7QGJ8"/>
<protein>
    <submittedName>
        <fullName evidence="2">Uncharacterized protein</fullName>
    </submittedName>
</protein>
<evidence type="ECO:0000313" key="2">
    <source>
        <dbReference type="EMBL" id="QCK84527.1"/>
    </source>
</evidence>
<sequence length="132" mass="14494">MHGLKLYPQDGTDDYLATMIVQMEQMARKADYRFLSYLLSLAAQEAINITEGTRPMETEPEMGGVEMLDILERMLALSKQPKARANSGRHNAMIGKANDLLFGYQKRLATQMARRRPSDGARGSANGAGGGS</sequence>
<organism evidence="2 3">
    <name type="scientific">Phreatobacter aquaticus</name>
    <dbReference type="NCBI Taxonomy" id="2570229"/>
    <lineage>
        <taxon>Bacteria</taxon>
        <taxon>Pseudomonadati</taxon>
        <taxon>Pseudomonadota</taxon>
        <taxon>Alphaproteobacteria</taxon>
        <taxon>Hyphomicrobiales</taxon>
        <taxon>Phreatobacteraceae</taxon>
        <taxon>Phreatobacter</taxon>
    </lineage>
</organism>
<dbReference type="Proteomes" id="UP000298588">
    <property type="component" value="Chromosome"/>
</dbReference>
<reference evidence="2 3" key="1">
    <citation type="submission" date="2019-04" db="EMBL/GenBank/DDBJ databases">
        <title>Phreatobacter aquaticus sp. nov.</title>
        <authorList>
            <person name="Choi A."/>
            <person name="Baek K."/>
        </authorList>
    </citation>
    <scope>NUCLEOTIDE SEQUENCE [LARGE SCALE GENOMIC DNA]</scope>
    <source>
        <strain evidence="2 3">NMCR1094</strain>
    </source>
</reference>